<dbReference type="InterPro" id="IPR006426">
    <property type="entry name" value="Asn_synth_AEB"/>
</dbReference>
<evidence type="ECO:0000256" key="7">
    <source>
        <dbReference type="ARBA" id="ARBA00022962"/>
    </source>
</evidence>
<keyword evidence="6" id="KW-0028">Amino-acid biosynthesis</keyword>
<evidence type="ECO:0000256" key="4">
    <source>
        <dbReference type="ARBA" id="ARBA00022741"/>
    </source>
</evidence>
<comment type="caution">
    <text evidence="11">The sequence shown here is derived from an EMBL/GenBank/DDBJ whole genome shotgun (WGS) entry which is preliminary data.</text>
</comment>
<accession>A0A9E3LSI4</accession>
<dbReference type="Gene3D" id="3.40.50.620">
    <property type="entry name" value="HUPs"/>
    <property type="match status" value="2"/>
</dbReference>
<dbReference type="InterPro" id="IPR001962">
    <property type="entry name" value="Asn_synthase"/>
</dbReference>
<dbReference type="EC" id="6.3.5.4" evidence="3"/>
<evidence type="ECO:0000256" key="3">
    <source>
        <dbReference type="ARBA" id="ARBA00012737"/>
    </source>
</evidence>
<dbReference type="GO" id="GO:0006529">
    <property type="term" value="P:asparagine biosynthetic process"/>
    <property type="evidence" value="ECO:0007669"/>
    <property type="project" value="UniProtKB-KW"/>
</dbReference>
<dbReference type="InterPro" id="IPR014729">
    <property type="entry name" value="Rossmann-like_a/b/a_fold"/>
</dbReference>
<evidence type="ECO:0000313" key="12">
    <source>
        <dbReference type="Proteomes" id="UP000813215"/>
    </source>
</evidence>
<evidence type="ECO:0000256" key="5">
    <source>
        <dbReference type="ARBA" id="ARBA00022840"/>
    </source>
</evidence>
<name>A0A9E3LSI4_9NOST</name>
<dbReference type="GO" id="GO:0005524">
    <property type="term" value="F:ATP binding"/>
    <property type="evidence" value="ECO:0007669"/>
    <property type="project" value="UniProtKB-KW"/>
</dbReference>
<dbReference type="PANTHER" id="PTHR43284">
    <property type="entry name" value="ASPARAGINE SYNTHETASE (GLUTAMINE-HYDROLYZING)"/>
    <property type="match status" value="1"/>
</dbReference>
<reference evidence="11" key="2">
    <citation type="journal article" date="2022" name="Microbiol. Resour. Announc.">
        <title>Metagenome Sequencing to Explore Phylogenomics of Terrestrial Cyanobacteria.</title>
        <authorList>
            <person name="Ward R.D."/>
            <person name="Stajich J.E."/>
            <person name="Johansen J.R."/>
            <person name="Huntemann M."/>
            <person name="Clum A."/>
            <person name="Foster B."/>
            <person name="Foster B."/>
            <person name="Roux S."/>
            <person name="Palaniappan K."/>
            <person name="Varghese N."/>
            <person name="Mukherjee S."/>
            <person name="Reddy T.B.K."/>
            <person name="Daum C."/>
            <person name="Copeland A."/>
            <person name="Chen I.A."/>
            <person name="Ivanova N.N."/>
            <person name="Kyrpides N.C."/>
            <person name="Shapiro N."/>
            <person name="Eloe-Fadrosh E.A."/>
            <person name="Pietrasiak N."/>
        </authorList>
    </citation>
    <scope>NUCLEOTIDE SEQUENCE</scope>
    <source>
        <strain evidence="11">HA4357-MV3</strain>
    </source>
</reference>
<dbReference type="InterPro" id="IPR017932">
    <property type="entry name" value="GATase_2_dom"/>
</dbReference>
<dbReference type="InterPro" id="IPR051786">
    <property type="entry name" value="ASN_synthetase/amidase"/>
</dbReference>
<evidence type="ECO:0000256" key="9">
    <source>
        <dbReference type="PIRSR" id="PIRSR001589-2"/>
    </source>
</evidence>
<dbReference type="NCBIfam" id="NF033535">
    <property type="entry name" value="lass_lactam_cya"/>
    <property type="match status" value="1"/>
</dbReference>
<dbReference type="CDD" id="cd00712">
    <property type="entry name" value="AsnB"/>
    <property type="match status" value="1"/>
</dbReference>
<keyword evidence="6" id="KW-0061">Asparagine biosynthesis</keyword>
<dbReference type="Pfam" id="PF13537">
    <property type="entry name" value="GATase_7"/>
    <property type="match status" value="1"/>
</dbReference>
<sequence length="672" mass="77252">MSGIMGIYHPNHHPVDREDLGLMLEVLAHRGLDGTDIWVNGAVGFAHRMLWTTPESLIEKLPLVNKTSDIIITSDARIDNRDELLKILQFDHLPHDKITDSQIILAAYEKWGEECSEHLLGDFAFAIWDQRQQILFCSRDHFGVKPFYYYHQLGQAFIFASEIKALFCLQQVPRQINEVRIADFLALMMEDKAITTYQDILRLPPAHSMVVSHSGIRSWCYWTLDPHREIKLDSDEAYAEEFRKIFTEAVRCRMRSAFPIGSHLSGGLDSSSITCVVRELLAQQGDTQLHTFSNIFDEVTECDERTYINAVLEQGGLIPHYVKADQFGPLSDIKEIWQYEDEALLGPSHFYPWRLNQAAKQAGVRIVFDGLDGDTTVCHGVPRLRELAHQGKWSTFVAEAQGVAQNLEASPQSLLKAYGIAELQKQARQFRWLTFAFAVNQIHHSFNISRKYLLVNYGLKSLIPKSIRQLWQRWRGRTPSKSPLAPLVNSSFAQRIGLDERILALDNSNQPPLTTREQHWRDLSQGIFPYILEQLDRYAAPFSLEARHPFLDKRLVEFCLALPAEQKLSQGLGRMVMRRALIGILPEAVRWRGGKANMTSNFMHGMLTLHRQLLDEVISDHLKAIEEYIEPDYLQAAYRRMISEQKVSEENTMTVWQAIVLALWFRHRQPTP</sequence>
<dbReference type="InterPro" id="IPR029055">
    <property type="entry name" value="Ntn_hydrolases_N"/>
</dbReference>
<evidence type="ECO:0000256" key="2">
    <source>
        <dbReference type="ARBA" id="ARBA00005752"/>
    </source>
</evidence>
<protein>
    <recommendedName>
        <fullName evidence="3">asparagine synthase (glutamine-hydrolyzing)</fullName>
        <ecNumber evidence="3">6.3.5.4</ecNumber>
    </recommendedName>
</protein>
<comment type="pathway">
    <text evidence="1">Amino-acid biosynthesis; L-asparagine biosynthesis; L-asparagine from L-aspartate (L-Gln route): step 1/1.</text>
</comment>
<dbReference type="PIRSF" id="PIRSF001589">
    <property type="entry name" value="Asn_synthetase_glu-h"/>
    <property type="match status" value="1"/>
</dbReference>
<dbReference type="Proteomes" id="UP000813215">
    <property type="component" value="Unassembled WGS sequence"/>
</dbReference>
<dbReference type="Pfam" id="PF00733">
    <property type="entry name" value="Asn_synthase"/>
    <property type="match status" value="1"/>
</dbReference>
<comment type="catalytic activity">
    <reaction evidence="8">
        <text>L-aspartate + L-glutamine + ATP + H2O = L-asparagine + L-glutamate + AMP + diphosphate + H(+)</text>
        <dbReference type="Rhea" id="RHEA:12228"/>
        <dbReference type="ChEBI" id="CHEBI:15377"/>
        <dbReference type="ChEBI" id="CHEBI:15378"/>
        <dbReference type="ChEBI" id="CHEBI:29985"/>
        <dbReference type="ChEBI" id="CHEBI:29991"/>
        <dbReference type="ChEBI" id="CHEBI:30616"/>
        <dbReference type="ChEBI" id="CHEBI:33019"/>
        <dbReference type="ChEBI" id="CHEBI:58048"/>
        <dbReference type="ChEBI" id="CHEBI:58359"/>
        <dbReference type="ChEBI" id="CHEBI:456215"/>
        <dbReference type="EC" id="6.3.5.4"/>
    </reaction>
</comment>
<keyword evidence="4 9" id="KW-0547">Nucleotide-binding</keyword>
<proteinExistence type="inferred from homology"/>
<dbReference type="EMBL" id="JAHHHW010000071">
    <property type="protein sequence ID" value="MBW4431548.1"/>
    <property type="molecule type" value="Genomic_DNA"/>
</dbReference>
<dbReference type="Gene3D" id="3.60.20.10">
    <property type="entry name" value="Glutamine Phosphoribosylpyrophosphate, subunit 1, domain 1"/>
    <property type="match status" value="1"/>
</dbReference>
<comment type="similarity">
    <text evidence="2">Belongs to the asparagine synthetase family.</text>
</comment>
<dbReference type="CDD" id="cd01991">
    <property type="entry name" value="Asn_synthase_B_C"/>
    <property type="match status" value="1"/>
</dbReference>
<dbReference type="PROSITE" id="PS51278">
    <property type="entry name" value="GATASE_TYPE_2"/>
    <property type="match status" value="1"/>
</dbReference>
<evidence type="ECO:0000256" key="6">
    <source>
        <dbReference type="ARBA" id="ARBA00022888"/>
    </source>
</evidence>
<dbReference type="AlphaFoldDB" id="A0A9E3LSI4"/>
<dbReference type="PANTHER" id="PTHR43284:SF1">
    <property type="entry name" value="ASPARAGINE SYNTHETASE"/>
    <property type="match status" value="1"/>
</dbReference>
<feature type="domain" description="Glutamine amidotransferase type-2" evidence="10">
    <location>
        <begin position="2"/>
        <end position="214"/>
    </location>
</feature>
<dbReference type="NCBIfam" id="TIGR01536">
    <property type="entry name" value="asn_synth_AEB"/>
    <property type="match status" value="1"/>
</dbReference>
<reference evidence="11" key="1">
    <citation type="submission" date="2021-05" db="EMBL/GenBank/DDBJ databases">
        <authorList>
            <person name="Pietrasiak N."/>
            <person name="Ward R."/>
            <person name="Stajich J.E."/>
            <person name="Kurbessoian T."/>
        </authorList>
    </citation>
    <scope>NUCLEOTIDE SEQUENCE</scope>
    <source>
        <strain evidence="11">HA4357-MV3</strain>
    </source>
</reference>
<gene>
    <name evidence="11" type="ORF">KME28_07415</name>
</gene>
<evidence type="ECO:0000313" key="11">
    <source>
        <dbReference type="EMBL" id="MBW4431548.1"/>
    </source>
</evidence>
<evidence type="ECO:0000256" key="8">
    <source>
        <dbReference type="ARBA" id="ARBA00048741"/>
    </source>
</evidence>
<dbReference type="GO" id="GO:0004066">
    <property type="term" value="F:asparagine synthase (glutamine-hydrolyzing) activity"/>
    <property type="evidence" value="ECO:0007669"/>
    <property type="project" value="UniProtKB-EC"/>
</dbReference>
<organism evidence="11 12">
    <name type="scientific">Pelatocladus maniniholoensis HA4357-MV3</name>
    <dbReference type="NCBI Taxonomy" id="1117104"/>
    <lineage>
        <taxon>Bacteria</taxon>
        <taxon>Bacillati</taxon>
        <taxon>Cyanobacteriota</taxon>
        <taxon>Cyanophyceae</taxon>
        <taxon>Nostocales</taxon>
        <taxon>Nostocaceae</taxon>
        <taxon>Pelatocladus</taxon>
    </lineage>
</organism>
<keyword evidence="7" id="KW-0315">Glutamine amidotransferase</keyword>
<keyword evidence="5 9" id="KW-0067">ATP-binding</keyword>
<dbReference type="InterPro" id="IPR033738">
    <property type="entry name" value="AsnB_N"/>
</dbReference>
<evidence type="ECO:0000256" key="1">
    <source>
        <dbReference type="ARBA" id="ARBA00005187"/>
    </source>
</evidence>
<evidence type="ECO:0000259" key="10">
    <source>
        <dbReference type="PROSITE" id="PS51278"/>
    </source>
</evidence>
<dbReference type="SUPFAM" id="SSF56235">
    <property type="entry name" value="N-terminal nucleophile aminohydrolases (Ntn hydrolases)"/>
    <property type="match status" value="1"/>
</dbReference>
<dbReference type="SUPFAM" id="SSF52402">
    <property type="entry name" value="Adenine nucleotide alpha hydrolases-like"/>
    <property type="match status" value="1"/>
</dbReference>
<feature type="binding site" evidence="9">
    <location>
        <position position="100"/>
    </location>
    <ligand>
        <name>L-glutamine</name>
        <dbReference type="ChEBI" id="CHEBI:58359"/>
    </ligand>
</feature>